<evidence type="ECO:0000256" key="1">
    <source>
        <dbReference type="SAM" id="MobiDB-lite"/>
    </source>
</evidence>
<dbReference type="GeneID" id="81381886"/>
<sequence>MAEPPPELSFTPPGTPLSTAPHYYQVDSMDLVDPEGARTPKRQRVDSGSGAHENLSIEAASNLPSTSTPSVVPATNVNLNLNSNSNHIQSPTSPTSTRPSKVTINMKSPNGEMNDSPNSPSPTPLAASHRQSSPDTTPAPNNPNSNAASLFSSPEASPQIEIADPEDMGQDPNTSNWRPLEDVVTGDPQADPIDISDVTPLVDLFPIRGTLSAYDTLRRMAQLFEHGEFCSQFCMPSIAFSWIDILTKLQLSPNRLTPQTYLEDQEFWEQVPLLVEALLKRKYDTTSQMPIDRHPTHQYSRTKISNDGVGTLSCLKALLSAYVTITLHLLEMDTAVLRHLIDDPEHQTPISMSQRYLQSLSWIVSFAGIPFYILMERIYGADCRSILLDIRAQVLGPFNSAERVTEHCALVLEIIPKHPQITQMLSYLTAVLSGFLDSSLESYANEAPDEIIYGSGKTDVTPSTVPEQLYTMLKSVDLKYQEWIAKKSPCLSSEYSENLQRQIPRAMIAFCRRSDDFIQKLSTDLSIDLPDDTDSEENTRILTELWKFGVLKKQIMEGRMELRVHGVEKMQSELINVWKENICQTPDGVSSPFVQSLVRFIKGSKIVDYLVGVDSHPQLISRSSNIVGFLVVTSTYTDHETDIIWKAVTESQDNRIVSEVLSMLVRTFYMHTTASPALLYICEKVSTLPLDRFDSHVLELCNTLLGQTIATPNQGHTSVDQPDPKHAHAIPLRLCVRLIRESTVAEGLSADQRTQLQTFGSNKLTDFIKAGISDDDRMEMYERCIQDIAEMNRFTTGSIHALNALIPQWDTQEIRKLATDFDLTRLVINDMLNTVTSTNFDFADGFSQYGLVSRLEILFRLISLAPETITPELGSALWNEILLSTKMGSEGHLAVWAMMVSSLRSSTSLNPFLDRCIQDYMSHLTPKDYDHELFLFAKQSVNYEIRFKPTSTAGENEVVFIPGMDRIWDIILTAPPGTIEAEATKFAIEVYLDHQIIRNSPRSAVEATHFSIVGRCVDQLKSSAANMKSRTKPEAASSNGSTAMDTGGESHEDQLDELMFKRSLLFLHQLLDGLRSRPRYSPPQGPPPALPQRPLKGNALDIRWQSFNGGTSSKIQLLRTGDLSTASELVERLTQLTGFSKFTIIGGGARLDLLEKPETPLKDIKALQSGLLMIRKAQDAEELHRTNKGRALTSLDSEVMKHFDEIYPFLALSEDLAQQTFSFLITFPPKDWAMERVKSQDRQASDLFPFDQPYVARYMLHTLRHCIDDEASEVSPNYEFIRHSVDVLLQFLMTDELSNFKTASALATTAVELLLRLITMYPLENHDLELFPEPQPLVKRLLYFIERPSSAQAPPPIIQSEKLVCHSFAIIVEASMRDHKFWMTVKREIQVDDLLQKLLLKQGHQTSRNDVAEQINKACGSPSKQSQKGKGVDGRPISISPAENPSHIDMLVTIWQSLVKIIPNTLDYATQSAEFFKVCQSVFQTVTGSSHCDVTLDEYVAQWSDVLFKRLALRTEEFVGRETVDHLVFGLADLLEKCLETADLAHVDIQTPGIGERILCEHLFPDLSPDTSSDIDRLINPQVPVLHTGTRHKLLSIVYWLSRRDDSSVTSTIKQLAGLIPRDQQCNGSWVVDRARTLRAPEGYAGLTNLSNTCYLNSLMTQLFMNIEFRDFIMKLQFSDSISSQRLLDQTQKVFALMQNSWLKSVDPVDFVESIRTYDNEAIDVTIQMDVDEFYNLLFDRWEAQIADGEEKKKFRSFYGGQLVQQIKSQECPHISERLEPFSAIQCDIKGKANLEESLQAYVEGEIMQGDNKYSCTSCGRHVDAVKRACLKEVPDNLIFHLKRFDFDMVTMLRSKINDQFKFPQTIDMSPYNVEYLSDPDHPVEPDTFELVGVLVHTGTAESGHYYSYTRERPDDGNTPSWVEFNDADVTRFDPSHIADQCFGGPTEAMHNVNGAPINKLWNAYMLFYQRVSSIEKSREIYKPANPGWPVRTSVPIPLANHITMANEIFIRFYCLLDPVYTSLVAHQLQQVQAISESYPDKQRSELLAVTVGLDTFEQLVARNKGHLGLDNIVTELYSLLRRSPNTASRGLWWFCEHPTSISNLVLKTANPDAMVRLHGLNLLITALEHYQKALPQMDLGDDERETSQIQLERIVENIVDLFEDLWPNILTVARAWDDYFEFFCRLAAAGIGHVGVMLDHGILVKCLDVLWLDVHDKAGLRGSYLHYSRLVEKGRRFSYEQLMNLCTVLLMNIDLSLDPVPSNEQRALTSGKYPPNIKEAKILTATNDGGCLSLLVKIFQNEQLSDLPNARHIIASYLASEPDAGLLDNIVKTLEAGLRMSPADVCIPYLEAALVFCKESPDEASVLGMIDHVAKGVDSINNVAGTEHLEFFIYLCGAENERVGLSRVWFNSAVQERIPDFAPPLLIDIDRTVRKSTFELVCKLLFVPQDQLTDDAKIRYSLIAHELLPACLMRVSRSFTEVEQQQPVESGQVVMIATVIRNCLDLYYDESLDEDLKVMEQGNSKISDPRTYTRRYCLRYASLFIKITQPSLSLTTGVSQPESDMPSPDEWENTSPMASDDEIGLAVSP</sequence>
<keyword evidence="4" id="KW-1185">Reference proteome</keyword>
<protein>
    <recommendedName>
        <fullName evidence="2">USP domain-containing protein</fullName>
    </recommendedName>
</protein>
<feature type="region of interest" description="Disordered" evidence="1">
    <location>
        <begin position="1418"/>
        <end position="1441"/>
    </location>
</feature>
<dbReference type="GO" id="GO:0005829">
    <property type="term" value="C:cytosol"/>
    <property type="evidence" value="ECO:0007669"/>
    <property type="project" value="TreeGrafter"/>
</dbReference>
<organism evidence="3 4">
    <name type="scientific">Penicillium citrinum</name>
    <dbReference type="NCBI Taxonomy" id="5077"/>
    <lineage>
        <taxon>Eukaryota</taxon>
        <taxon>Fungi</taxon>
        <taxon>Dikarya</taxon>
        <taxon>Ascomycota</taxon>
        <taxon>Pezizomycotina</taxon>
        <taxon>Eurotiomycetes</taxon>
        <taxon>Eurotiomycetidae</taxon>
        <taxon>Eurotiales</taxon>
        <taxon>Aspergillaceae</taxon>
        <taxon>Penicillium</taxon>
    </lineage>
</organism>
<evidence type="ECO:0000259" key="2">
    <source>
        <dbReference type="PROSITE" id="PS50235"/>
    </source>
</evidence>
<name>A0A9W9P394_PENCI</name>
<feature type="compositionally biased region" description="Polar residues" evidence="1">
    <location>
        <begin position="62"/>
        <end position="75"/>
    </location>
</feature>
<dbReference type="Gene3D" id="3.90.70.10">
    <property type="entry name" value="Cysteine proteinases"/>
    <property type="match status" value="1"/>
</dbReference>
<dbReference type="InterPro" id="IPR001394">
    <property type="entry name" value="Peptidase_C19_UCH"/>
</dbReference>
<evidence type="ECO:0000313" key="3">
    <source>
        <dbReference type="EMBL" id="KAJ5234631.1"/>
    </source>
</evidence>
<dbReference type="Pfam" id="PF00443">
    <property type="entry name" value="UCH"/>
    <property type="match status" value="1"/>
</dbReference>
<feature type="region of interest" description="Disordered" evidence="1">
    <location>
        <begin position="1024"/>
        <end position="1051"/>
    </location>
</feature>
<dbReference type="SUPFAM" id="SSF48371">
    <property type="entry name" value="ARM repeat"/>
    <property type="match status" value="1"/>
</dbReference>
<proteinExistence type="predicted"/>
<gene>
    <name evidence="3" type="ORF">N7469_003799</name>
</gene>
<dbReference type="GO" id="GO:0005634">
    <property type="term" value="C:nucleus"/>
    <property type="evidence" value="ECO:0007669"/>
    <property type="project" value="TreeGrafter"/>
</dbReference>
<reference evidence="3" key="1">
    <citation type="submission" date="2022-11" db="EMBL/GenBank/DDBJ databases">
        <authorList>
            <person name="Petersen C."/>
        </authorList>
    </citation>
    <scope>NUCLEOTIDE SEQUENCE</scope>
    <source>
        <strain evidence="3">IBT 23319</strain>
    </source>
</reference>
<dbReference type="InterPro" id="IPR016024">
    <property type="entry name" value="ARM-type_fold"/>
</dbReference>
<evidence type="ECO:0000313" key="4">
    <source>
        <dbReference type="Proteomes" id="UP001147733"/>
    </source>
</evidence>
<feature type="region of interest" description="Disordered" evidence="1">
    <location>
        <begin position="2555"/>
        <end position="2590"/>
    </location>
</feature>
<dbReference type="RefSeq" id="XP_056502131.1">
    <property type="nucleotide sequence ID" value="XM_056642719.1"/>
</dbReference>
<feature type="compositionally biased region" description="Low complexity" evidence="1">
    <location>
        <begin position="133"/>
        <end position="149"/>
    </location>
</feature>
<dbReference type="Pfam" id="PF12030">
    <property type="entry name" value="DUF3517"/>
    <property type="match status" value="1"/>
</dbReference>
<dbReference type="FunFam" id="3.90.70.10:FF:000136">
    <property type="entry name" value="Ubiquitin C-terminal hydrolase, putative"/>
    <property type="match status" value="1"/>
</dbReference>
<dbReference type="InterPro" id="IPR021905">
    <property type="entry name" value="DUF3517"/>
</dbReference>
<feature type="domain" description="USP" evidence="2">
    <location>
        <begin position="1645"/>
        <end position="1972"/>
    </location>
</feature>
<comment type="caution">
    <text evidence="3">The sequence shown here is derived from an EMBL/GenBank/DDBJ whole genome shotgun (WGS) entry which is preliminary data.</text>
</comment>
<dbReference type="InterPro" id="IPR028889">
    <property type="entry name" value="USP"/>
</dbReference>
<feature type="compositionally biased region" description="Low complexity" evidence="1">
    <location>
        <begin position="76"/>
        <end position="100"/>
    </location>
</feature>
<dbReference type="InterPro" id="IPR050164">
    <property type="entry name" value="Peptidase_C19"/>
</dbReference>
<dbReference type="InterPro" id="IPR038765">
    <property type="entry name" value="Papain-like_cys_pep_sf"/>
</dbReference>
<dbReference type="PROSITE" id="PS00973">
    <property type="entry name" value="USP_2"/>
    <property type="match status" value="1"/>
</dbReference>
<dbReference type="EMBL" id="JAPQKT010000003">
    <property type="protein sequence ID" value="KAJ5234631.1"/>
    <property type="molecule type" value="Genomic_DNA"/>
</dbReference>
<dbReference type="PANTHER" id="PTHR24006">
    <property type="entry name" value="UBIQUITIN CARBOXYL-TERMINAL HYDROLASE"/>
    <property type="match status" value="1"/>
</dbReference>
<dbReference type="PANTHER" id="PTHR24006:SF827">
    <property type="entry name" value="UBIQUITIN CARBOXYL-TERMINAL HYDROLASE 34"/>
    <property type="match status" value="1"/>
</dbReference>
<dbReference type="PROSITE" id="PS50235">
    <property type="entry name" value="USP_3"/>
    <property type="match status" value="1"/>
</dbReference>
<accession>A0A9W9P394</accession>
<dbReference type="GO" id="GO:0004843">
    <property type="term" value="F:cysteine-type deubiquitinase activity"/>
    <property type="evidence" value="ECO:0007669"/>
    <property type="project" value="InterPro"/>
</dbReference>
<dbReference type="OrthoDB" id="420187at2759"/>
<dbReference type="SUPFAM" id="SSF54001">
    <property type="entry name" value="Cysteine proteinases"/>
    <property type="match status" value="1"/>
</dbReference>
<feature type="compositionally biased region" description="Polar residues" evidence="1">
    <location>
        <begin position="102"/>
        <end position="118"/>
    </location>
</feature>
<dbReference type="InterPro" id="IPR018200">
    <property type="entry name" value="USP_CS"/>
</dbReference>
<dbReference type="Proteomes" id="UP001147733">
    <property type="component" value="Unassembled WGS sequence"/>
</dbReference>
<feature type="region of interest" description="Disordered" evidence="1">
    <location>
        <begin position="1"/>
        <end position="191"/>
    </location>
</feature>
<dbReference type="CDD" id="cd02659">
    <property type="entry name" value="peptidase_C19C"/>
    <property type="match status" value="1"/>
</dbReference>
<reference evidence="3" key="2">
    <citation type="journal article" date="2023" name="IMA Fungus">
        <title>Comparative genomic study of the Penicillium genus elucidates a diverse pangenome and 15 lateral gene transfer events.</title>
        <authorList>
            <person name="Petersen C."/>
            <person name="Sorensen T."/>
            <person name="Nielsen M.R."/>
            <person name="Sondergaard T.E."/>
            <person name="Sorensen J.L."/>
            <person name="Fitzpatrick D.A."/>
            <person name="Frisvad J.C."/>
            <person name="Nielsen K.L."/>
        </authorList>
    </citation>
    <scope>NUCLEOTIDE SEQUENCE</scope>
    <source>
        <strain evidence="3">IBT 23319</strain>
    </source>
</reference>
<dbReference type="GO" id="GO:0016579">
    <property type="term" value="P:protein deubiquitination"/>
    <property type="evidence" value="ECO:0007669"/>
    <property type="project" value="InterPro"/>
</dbReference>